<evidence type="ECO:0000256" key="3">
    <source>
        <dbReference type="ARBA" id="ARBA00022722"/>
    </source>
</evidence>
<keyword evidence="7 9" id="KW-0460">Magnesium</keyword>
<dbReference type="InterPro" id="IPR021127">
    <property type="entry name" value="CRISPR_associated_Cas2"/>
</dbReference>
<name>A0A3B7MMI1_9CYAN</name>
<dbReference type="Pfam" id="PF09827">
    <property type="entry name" value="CRISPR_Cas2"/>
    <property type="match status" value="1"/>
</dbReference>
<evidence type="ECO:0000256" key="8">
    <source>
        <dbReference type="ARBA" id="ARBA00023118"/>
    </source>
</evidence>
<dbReference type="Gene3D" id="3.30.70.240">
    <property type="match status" value="1"/>
</dbReference>
<sequence length="97" mass="11847">MGESKNWYLICYDIRDPKRWRQVYKQLEGYGERLQFSIFRCRLTPREREKLRWQLEKVLTEEDDLLIVGLCNQCIERVRACNRSGAWPVSEQNFKIF</sequence>
<evidence type="ECO:0000256" key="1">
    <source>
        <dbReference type="ARBA" id="ARBA00001946"/>
    </source>
</evidence>
<evidence type="ECO:0000256" key="7">
    <source>
        <dbReference type="ARBA" id="ARBA00022842"/>
    </source>
</evidence>
<dbReference type="CDD" id="cd09725">
    <property type="entry name" value="Cas2_I_II_III"/>
    <property type="match status" value="1"/>
</dbReference>
<dbReference type="EC" id="3.1.-.-" evidence="9"/>
<dbReference type="HAMAP" id="MF_01471">
    <property type="entry name" value="Cas2"/>
    <property type="match status" value="1"/>
</dbReference>
<dbReference type="AlphaFoldDB" id="A0A3B7MMI1"/>
<reference evidence="11" key="1">
    <citation type="submission" date="2018-09" db="EMBL/GenBank/DDBJ databases">
        <title>Complete genome sequence of thermophilic cyanobacteria strain Thermosynechococcus elongatus PKUAC-SCTE542.</title>
        <authorList>
            <person name="Liang Y."/>
            <person name="Tang J."/>
            <person name="Daroch M."/>
        </authorList>
    </citation>
    <scope>NUCLEOTIDE SEQUENCE [LARGE SCALE GENOMIC DNA]</scope>
    <source>
        <strain evidence="11">E542</strain>
    </source>
</reference>
<evidence type="ECO:0000313" key="11">
    <source>
        <dbReference type="Proteomes" id="UP000261812"/>
    </source>
</evidence>
<feature type="binding site" evidence="9">
    <location>
        <position position="13"/>
    </location>
    <ligand>
        <name>Mg(2+)</name>
        <dbReference type="ChEBI" id="CHEBI:18420"/>
        <note>catalytic</note>
    </ligand>
</feature>
<dbReference type="RefSeq" id="WP_181494866.1">
    <property type="nucleotide sequence ID" value="NZ_CP032152.1"/>
</dbReference>
<dbReference type="KEGG" id="tsq:D3A95_10020"/>
<dbReference type="Proteomes" id="UP000261812">
    <property type="component" value="Chromosome"/>
</dbReference>
<gene>
    <name evidence="9 10" type="primary">cas2</name>
    <name evidence="10" type="ORF">D3A95_10020</name>
</gene>
<dbReference type="PANTHER" id="PTHR34405">
    <property type="entry name" value="CRISPR-ASSOCIATED ENDORIBONUCLEASE CAS2"/>
    <property type="match status" value="1"/>
</dbReference>
<dbReference type="GO" id="GO:0051607">
    <property type="term" value="P:defense response to virus"/>
    <property type="evidence" value="ECO:0007669"/>
    <property type="project" value="UniProtKB-UniRule"/>
</dbReference>
<keyword evidence="4 9" id="KW-0479">Metal-binding</keyword>
<evidence type="ECO:0000256" key="4">
    <source>
        <dbReference type="ARBA" id="ARBA00022723"/>
    </source>
</evidence>
<dbReference type="SUPFAM" id="SSF143430">
    <property type="entry name" value="TTP0101/SSO1404-like"/>
    <property type="match status" value="1"/>
</dbReference>
<dbReference type="NCBIfam" id="TIGR01573">
    <property type="entry name" value="cas2"/>
    <property type="match status" value="1"/>
</dbReference>
<dbReference type="GO" id="GO:0046872">
    <property type="term" value="F:metal ion binding"/>
    <property type="evidence" value="ECO:0007669"/>
    <property type="project" value="UniProtKB-UniRule"/>
</dbReference>
<keyword evidence="6 9" id="KW-0378">Hydrolase</keyword>
<organism evidence="10 11">
    <name type="scientific">Thermosynechococcus sichuanensis E542</name>
    <dbReference type="NCBI Taxonomy" id="2016101"/>
    <lineage>
        <taxon>Bacteria</taxon>
        <taxon>Bacillati</taxon>
        <taxon>Cyanobacteriota</taxon>
        <taxon>Cyanophyceae</taxon>
        <taxon>Acaryochloridales</taxon>
        <taxon>Thermosynechococcaceae</taxon>
        <taxon>Thermosynechococcus</taxon>
        <taxon>Thermosynechococcus sichuanensis</taxon>
    </lineage>
</organism>
<evidence type="ECO:0000256" key="5">
    <source>
        <dbReference type="ARBA" id="ARBA00022759"/>
    </source>
</evidence>
<dbReference type="GO" id="GO:0004521">
    <property type="term" value="F:RNA endonuclease activity"/>
    <property type="evidence" value="ECO:0007669"/>
    <property type="project" value="InterPro"/>
</dbReference>
<keyword evidence="3 9" id="KW-0540">Nuclease</keyword>
<comment type="subunit">
    <text evidence="9">Homodimer, forms a heterotetramer with a Cas1 homodimer.</text>
</comment>
<keyword evidence="8 9" id="KW-0051">Antiviral defense</keyword>
<keyword evidence="11" id="KW-1185">Reference proteome</keyword>
<comment type="similarity">
    <text evidence="2 9">Belongs to the CRISPR-associated endoribonuclease Cas2 protein family.</text>
</comment>
<dbReference type="GO" id="GO:0016787">
    <property type="term" value="F:hydrolase activity"/>
    <property type="evidence" value="ECO:0007669"/>
    <property type="project" value="UniProtKB-KW"/>
</dbReference>
<comment type="function">
    <text evidence="9">CRISPR (clustered regularly interspaced short palindromic repeat), is an adaptive immune system that provides protection against mobile genetic elements (viruses, transposable elements and conjugative plasmids). CRISPR clusters contain sequences complementary to antecedent mobile elements and target invading nucleic acids. CRISPR clusters are transcribed and processed into CRISPR RNA (crRNA). Functions as a ssRNA-specific endoribonuclease. Involved in the integration of spacer DNA into the CRISPR cassette.</text>
</comment>
<dbReference type="GO" id="GO:0043571">
    <property type="term" value="P:maintenance of CRISPR repeat elements"/>
    <property type="evidence" value="ECO:0007669"/>
    <property type="project" value="UniProtKB-UniRule"/>
</dbReference>
<keyword evidence="5 9" id="KW-0255">Endonuclease</keyword>
<protein>
    <recommendedName>
        <fullName evidence="9">CRISPR-associated endoribonuclease Cas2</fullName>
        <ecNumber evidence="9">3.1.-.-</ecNumber>
    </recommendedName>
</protein>
<evidence type="ECO:0000256" key="9">
    <source>
        <dbReference type="HAMAP-Rule" id="MF_01471"/>
    </source>
</evidence>
<evidence type="ECO:0000313" key="10">
    <source>
        <dbReference type="EMBL" id="AXY68306.1"/>
    </source>
</evidence>
<evidence type="ECO:0000256" key="6">
    <source>
        <dbReference type="ARBA" id="ARBA00022801"/>
    </source>
</evidence>
<evidence type="ECO:0000256" key="2">
    <source>
        <dbReference type="ARBA" id="ARBA00009959"/>
    </source>
</evidence>
<comment type="cofactor">
    <cofactor evidence="1 9">
        <name>Mg(2+)</name>
        <dbReference type="ChEBI" id="CHEBI:18420"/>
    </cofactor>
</comment>
<proteinExistence type="inferred from homology"/>
<dbReference type="EMBL" id="CP032152">
    <property type="protein sequence ID" value="AXY68306.1"/>
    <property type="molecule type" value="Genomic_DNA"/>
</dbReference>
<dbReference type="InterPro" id="IPR019199">
    <property type="entry name" value="Virulence_VapD/CRISPR_Cas2"/>
</dbReference>
<dbReference type="PANTHER" id="PTHR34405:SF3">
    <property type="entry name" value="CRISPR-ASSOCIATED ENDORIBONUCLEASE CAS2 3"/>
    <property type="match status" value="1"/>
</dbReference>
<accession>A0A3B7MMI1</accession>